<protein>
    <submittedName>
        <fullName evidence="1">Uncharacterized protein</fullName>
    </submittedName>
</protein>
<organism evidence="1 2">
    <name type="scientific">Phyllostomus discolor</name>
    <name type="common">pale spear-nosed bat</name>
    <dbReference type="NCBI Taxonomy" id="89673"/>
    <lineage>
        <taxon>Eukaryota</taxon>
        <taxon>Metazoa</taxon>
        <taxon>Chordata</taxon>
        <taxon>Craniata</taxon>
        <taxon>Vertebrata</taxon>
        <taxon>Euteleostomi</taxon>
        <taxon>Mammalia</taxon>
        <taxon>Eutheria</taxon>
        <taxon>Laurasiatheria</taxon>
        <taxon>Chiroptera</taxon>
        <taxon>Yangochiroptera</taxon>
        <taxon>Phyllostomidae</taxon>
        <taxon>Phyllostominae</taxon>
        <taxon>Phyllostomus</taxon>
    </lineage>
</organism>
<dbReference type="Proteomes" id="UP000664940">
    <property type="component" value="Unassembled WGS sequence"/>
</dbReference>
<accession>A0A834AF38</accession>
<comment type="caution">
    <text evidence="1">The sequence shown here is derived from an EMBL/GenBank/DDBJ whole genome shotgun (WGS) entry which is preliminary data.</text>
</comment>
<evidence type="ECO:0000313" key="1">
    <source>
        <dbReference type="EMBL" id="KAF6109843.1"/>
    </source>
</evidence>
<gene>
    <name evidence="1" type="ORF">HJG60_011034</name>
</gene>
<sequence>MFLSLHKESLHTSAITSALAPHPQPQAATDPLCLCGSVPLPVLTPDSAYPWNRTICDPWYYYFCHSVMLPKSVYVVACISVLSSFLWPTHHVLYGGSSADRHLDNAARDIRVHIFVWTRFCFPWVHT</sequence>
<dbReference type="EMBL" id="JABVXQ010000005">
    <property type="protein sequence ID" value="KAF6109843.1"/>
    <property type="molecule type" value="Genomic_DNA"/>
</dbReference>
<evidence type="ECO:0000313" key="2">
    <source>
        <dbReference type="Proteomes" id="UP000664940"/>
    </source>
</evidence>
<reference evidence="1 2" key="1">
    <citation type="journal article" date="2020" name="Nature">
        <title>Six reference-quality genomes reveal evolution of bat adaptations.</title>
        <authorList>
            <person name="Jebb D."/>
            <person name="Huang Z."/>
            <person name="Pippel M."/>
            <person name="Hughes G.M."/>
            <person name="Lavrichenko K."/>
            <person name="Devanna P."/>
            <person name="Winkler S."/>
            <person name="Jermiin L.S."/>
            <person name="Skirmuntt E.C."/>
            <person name="Katzourakis A."/>
            <person name="Burkitt-Gray L."/>
            <person name="Ray D.A."/>
            <person name="Sullivan K.A.M."/>
            <person name="Roscito J.G."/>
            <person name="Kirilenko B.M."/>
            <person name="Davalos L.M."/>
            <person name="Corthals A.P."/>
            <person name="Power M.L."/>
            <person name="Jones G."/>
            <person name="Ransome R.D."/>
            <person name="Dechmann D.K.N."/>
            <person name="Locatelli A.G."/>
            <person name="Puechmaille S.J."/>
            <person name="Fedrigo O."/>
            <person name="Jarvis E.D."/>
            <person name="Hiller M."/>
            <person name="Vernes S.C."/>
            <person name="Myers E.W."/>
            <person name="Teeling E.C."/>
        </authorList>
    </citation>
    <scope>NUCLEOTIDE SEQUENCE [LARGE SCALE GENOMIC DNA]</scope>
    <source>
        <strain evidence="1">Bat1K_MPI-CBG_1</strain>
    </source>
</reference>
<dbReference type="AlphaFoldDB" id="A0A834AF38"/>
<name>A0A834AF38_9CHIR</name>
<proteinExistence type="predicted"/>